<keyword evidence="3" id="KW-1185">Reference proteome</keyword>
<dbReference type="KEGG" id="vai:BU251_03360"/>
<reference evidence="2 3" key="1">
    <citation type="submission" date="2017-01" db="EMBL/GenBank/DDBJ databases">
        <title>First insights into the biology of 'candidatus Vampirococcus archaeovorus'.</title>
        <authorList>
            <person name="Kizina J."/>
            <person name="Jordan S."/>
            <person name="Stueber K."/>
            <person name="Reinhardt R."/>
            <person name="Harder J."/>
        </authorList>
    </citation>
    <scope>NUCLEOTIDE SEQUENCE [LARGE SCALE GENOMIC DNA]</scope>
    <source>
        <strain evidence="2 3">LiM</strain>
    </source>
</reference>
<dbReference type="Proteomes" id="UP000287243">
    <property type="component" value="Chromosome"/>
</dbReference>
<feature type="domain" description="Spore protein YkvP/CgeB glycosyl transferase-like" evidence="1">
    <location>
        <begin position="150"/>
        <end position="263"/>
    </location>
</feature>
<evidence type="ECO:0000313" key="2">
    <source>
        <dbReference type="EMBL" id="QAT16838.1"/>
    </source>
</evidence>
<protein>
    <recommendedName>
        <fullName evidence="1">Spore protein YkvP/CgeB glycosyl transferase-like domain-containing protein</fullName>
    </recommendedName>
</protein>
<organism evidence="2 3">
    <name type="scientific">Velamenicoccus archaeovorus</name>
    <dbReference type="NCBI Taxonomy" id="1930593"/>
    <lineage>
        <taxon>Bacteria</taxon>
        <taxon>Pseudomonadati</taxon>
        <taxon>Candidatus Omnitrophota</taxon>
        <taxon>Candidatus Velamenicoccus</taxon>
    </lineage>
</organism>
<dbReference type="Gene3D" id="3.40.50.2000">
    <property type="entry name" value="Glycogen Phosphorylase B"/>
    <property type="match status" value="1"/>
</dbReference>
<dbReference type="OrthoDB" id="9774625at2"/>
<evidence type="ECO:0000259" key="1">
    <source>
        <dbReference type="Pfam" id="PF13524"/>
    </source>
</evidence>
<name>A0A410P438_VELA1</name>
<dbReference type="Pfam" id="PF13524">
    <property type="entry name" value="Glyco_trans_1_2"/>
    <property type="match status" value="1"/>
</dbReference>
<sequence>MGERCMEVLRRDPLLELCQFDMQEIQPVKGGFDFYIRFDDGDYTVAMPRHLRPAAWWISDTHLRKPYKKIRRQARDYDALFLAQKDDIQRLKRDAGVTAYWLPWAADALKPGQVFLGDEQRLYDICFIGTEGKYSLRKVVIETLRHYYSNSYIGRAEREQLYDFYSKAKIVVNYPIHNDINARFFEAMGAGAMLLTHRVEGNGIGEIFEEDKHLVMFDDILGEMRKKIDFYLAHPQQRMEIAKNGFDLVNGRHAYQDRLKTLFKTMGIALSEGF</sequence>
<proteinExistence type="predicted"/>
<dbReference type="SUPFAM" id="SSF53756">
    <property type="entry name" value="UDP-Glycosyltransferase/glycogen phosphorylase"/>
    <property type="match status" value="1"/>
</dbReference>
<dbReference type="EMBL" id="CP019384">
    <property type="protein sequence ID" value="QAT16838.1"/>
    <property type="molecule type" value="Genomic_DNA"/>
</dbReference>
<accession>A0A410P438</accession>
<dbReference type="RefSeq" id="WP_128699480.1">
    <property type="nucleotide sequence ID" value="NZ_CP019384.1"/>
</dbReference>
<dbReference type="AlphaFoldDB" id="A0A410P438"/>
<gene>
    <name evidence="2" type="ORF">BU251_03360</name>
</gene>
<evidence type="ECO:0000313" key="3">
    <source>
        <dbReference type="Proteomes" id="UP000287243"/>
    </source>
</evidence>
<dbReference type="InterPro" id="IPR055259">
    <property type="entry name" value="YkvP/CgeB_Glyco_trans-like"/>
</dbReference>